<evidence type="ECO:0000259" key="8">
    <source>
        <dbReference type="PROSITE" id="PS50109"/>
    </source>
</evidence>
<dbReference type="InterPro" id="IPR004358">
    <property type="entry name" value="Sig_transdc_His_kin-like_C"/>
</dbReference>
<dbReference type="NCBIfam" id="TIGR00229">
    <property type="entry name" value="sensory_box"/>
    <property type="match status" value="1"/>
</dbReference>
<dbReference type="Pfam" id="PF08448">
    <property type="entry name" value="PAS_4"/>
    <property type="match status" value="1"/>
</dbReference>
<proteinExistence type="predicted"/>
<keyword evidence="5" id="KW-0418">Kinase</keyword>
<dbReference type="Pfam" id="PF02518">
    <property type="entry name" value="HATPase_c"/>
    <property type="match status" value="1"/>
</dbReference>
<dbReference type="InterPro" id="IPR003661">
    <property type="entry name" value="HisK_dim/P_dom"/>
</dbReference>
<dbReference type="Proteomes" id="UP000199391">
    <property type="component" value="Unassembled WGS sequence"/>
</dbReference>
<dbReference type="SUPFAM" id="SSF55874">
    <property type="entry name" value="ATPase domain of HSP90 chaperone/DNA topoisomerase II/histidine kinase"/>
    <property type="match status" value="1"/>
</dbReference>
<keyword evidence="11" id="KW-1185">Reference proteome</keyword>
<dbReference type="RefSeq" id="WP_093556723.1">
    <property type="nucleotide sequence ID" value="NZ_FPBO01000015.1"/>
</dbReference>
<keyword evidence="7" id="KW-0175">Coiled coil</keyword>
<evidence type="ECO:0000256" key="3">
    <source>
        <dbReference type="ARBA" id="ARBA00022553"/>
    </source>
</evidence>
<name>A0A1I7K8A7_9BURK</name>
<dbReference type="CDD" id="cd00130">
    <property type="entry name" value="PAS"/>
    <property type="match status" value="1"/>
</dbReference>
<gene>
    <name evidence="10" type="ORF">SAMN05216552_101589</name>
</gene>
<dbReference type="PRINTS" id="PR00344">
    <property type="entry name" value="BCTRLSENSOR"/>
</dbReference>
<dbReference type="EC" id="2.7.13.3" evidence="2"/>
<dbReference type="CDD" id="cd00082">
    <property type="entry name" value="HisKA"/>
    <property type="match status" value="1"/>
</dbReference>
<reference evidence="11" key="1">
    <citation type="submission" date="2016-10" db="EMBL/GenBank/DDBJ databases">
        <authorList>
            <person name="Varghese N."/>
            <person name="Submissions S."/>
        </authorList>
    </citation>
    <scope>NUCLEOTIDE SEQUENCE [LARGE SCALE GENOMIC DNA]</scope>
    <source>
        <strain evidence="11">CGMCC 1.11014</strain>
    </source>
</reference>
<evidence type="ECO:0000256" key="1">
    <source>
        <dbReference type="ARBA" id="ARBA00000085"/>
    </source>
</evidence>
<feature type="domain" description="Histidine kinase" evidence="8">
    <location>
        <begin position="497"/>
        <end position="728"/>
    </location>
</feature>
<evidence type="ECO:0000259" key="9">
    <source>
        <dbReference type="PROSITE" id="PS50110"/>
    </source>
</evidence>
<dbReference type="InterPro" id="IPR035965">
    <property type="entry name" value="PAS-like_dom_sf"/>
</dbReference>
<dbReference type="SMART" id="SM00387">
    <property type="entry name" value="HATPase_c"/>
    <property type="match status" value="1"/>
</dbReference>
<evidence type="ECO:0000256" key="6">
    <source>
        <dbReference type="PROSITE-ProRule" id="PRU00169"/>
    </source>
</evidence>
<keyword evidence="4" id="KW-0808">Transferase</keyword>
<evidence type="ECO:0000313" key="11">
    <source>
        <dbReference type="Proteomes" id="UP000199391"/>
    </source>
</evidence>
<keyword evidence="3 6" id="KW-0597">Phosphoprotein</keyword>
<dbReference type="InterPro" id="IPR011006">
    <property type="entry name" value="CheY-like_superfamily"/>
</dbReference>
<evidence type="ECO:0000256" key="2">
    <source>
        <dbReference type="ARBA" id="ARBA00012438"/>
    </source>
</evidence>
<protein>
    <recommendedName>
        <fullName evidence="2">histidine kinase</fullName>
        <ecNumber evidence="2">2.7.13.3</ecNumber>
    </recommendedName>
</protein>
<dbReference type="PROSITE" id="PS50110">
    <property type="entry name" value="RESPONSE_REGULATORY"/>
    <property type="match status" value="1"/>
</dbReference>
<feature type="coiled-coil region" evidence="7">
    <location>
        <begin position="447"/>
        <end position="481"/>
    </location>
</feature>
<evidence type="ECO:0000256" key="7">
    <source>
        <dbReference type="SAM" id="Coils"/>
    </source>
</evidence>
<dbReference type="InterPro" id="IPR003594">
    <property type="entry name" value="HATPase_dom"/>
</dbReference>
<organism evidence="10 11">
    <name type="scientific">Pseudoduganella namucuonensis</name>
    <dbReference type="NCBI Taxonomy" id="1035707"/>
    <lineage>
        <taxon>Bacteria</taxon>
        <taxon>Pseudomonadati</taxon>
        <taxon>Pseudomonadota</taxon>
        <taxon>Betaproteobacteria</taxon>
        <taxon>Burkholderiales</taxon>
        <taxon>Oxalobacteraceae</taxon>
        <taxon>Telluria group</taxon>
        <taxon>Pseudoduganella</taxon>
    </lineage>
</organism>
<dbReference type="InterPro" id="IPR000014">
    <property type="entry name" value="PAS"/>
</dbReference>
<feature type="domain" description="Response regulatory" evidence="9">
    <location>
        <begin position="8"/>
        <end position="123"/>
    </location>
</feature>
<dbReference type="SMART" id="SM00448">
    <property type="entry name" value="REC"/>
    <property type="match status" value="1"/>
</dbReference>
<dbReference type="InterPro" id="IPR005467">
    <property type="entry name" value="His_kinase_dom"/>
</dbReference>
<dbReference type="PROSITE" id="PS50109">
    <property type="entry name" value="HIS_KIN"/>
    <property type="match status" value="1"/>
</dbReference>
<dbReference type="PANTHER" id="PTHR43065:SF47">
    <property type="match status" value="1"/>
</dbReference>
<evidence type="ECO:0000256" key="5">
    <source>
        <dbReference type="ARBA" id="ARBA00022777"/>
    </source>
</evidence>
<evidence type="ECO:0000256" key="4">
    <source>
        <dbReference type="ARBA" id="ARBA00022679"/>
    </source>
</evidence>
<dbReference type="InterPro" id="IPR001789">
    <property type="entry name" value="Sig_transdc_resp-reg_receiver"/>
</dbReference>
<dbReference type="PANTHER" id="PTHR43065">
    <property type="entry name" value="SENSOR HISTIDINE KINASE"/>
    <property type="match status" value="1"/>
</dbReference>
<feature type="modified residue" description="4-aspartylphosphate" evidence="6">
    <location>
        <position position="57"/>
    </location>
</feature>
<dbReference type="SUPFAM" id="SSF52172">
    <property type="entry name" value="CheY-like"/>
    <property type="match status" value="1"/>
</dbReference>
<dbReference type="InterPro" id="IPR013656">
    <property type="entry name" value="PAS_4"/>
</dbReference>
<dbReference type="Gene3D" id="1.10.287.130">
    <property type="match status" value="1"/>
</dbReference>
<dbReference type="InterPro" id="IPR003018">
    <property type="entry name" value="GAF"/>
</dbReference>
<dbReference type="SUPFAM" id="SSF55781">
    <property type="entry name" value="GAF domain-like"/>
    <property type="match status" value="1"/>
</dbReference>
<evidence type="ECO:0000313" key="10">
    <source>
        <dbReference type="EMBL" id="SFU93693.1"/>
    </source>
</evidence>
<dbReference type="STRING" id="1035707.SAMN05216552_101589"/>
<dbReference type="InterPro" id="IPR036890">
    <property type="entry name" value="HATPase_C_sf"/>
</dbReference>
<dbReference type="Gene3D" id="3.30.565.10">
    <property type="entry name" value="Histidine kinase-like ATPase, C-terminal domain"/>
    <property type="match status" value="1"/>
</dbReference>
<dbReference type="AlphaFoldDB" id="A0A1I7K8A7"/>
<accession>A0A1I7K8A7</accession>
<dbReference type="Pfam" id="PF00072">
    <property type="entry name" value="Response_reg"/>
    <property type="match status" value="1"/>
</dbReference>
<dbReference type="Gene3D" id="3.30.450.20">
    <property type="entry name" value="PAS domain"/>
    <property type="match status" value="1"/>
</dbReference>
<sequence length="730" mass="78196">MAPPLQQTILIVTGAVYDQAALEETLAAHGFRAQMVNRGDKALAAVHGGGVSLVLLDVALAGSADFELCRHLGAAAGRKLPILMMSPSPNDDEHKRALAAGATGYGRLPYSVGDLVDQVLVELTVHHAWPARPGAPAFDTRGFEVNYHDMMTGTPDAVMLFDAEHGLPIAVNRGAEALLGRENAQLSQMRLVDLCPPEQPDGRPSSLAVRDLIRKVLAGEIRVFSLSFAHSGGRRIDCELRLVMLNKDGHRLYHMRMVDVTGHKLAEALRAGQNKLLEMVARGAPLRQTLDTLMLLVEGQSTGVLCSTLLLDLDGRTMRAGAAPSLPADFMAAIDGLEIGPAVGSCGTAMFRGQAVVVHDIQADPLWAPYAATAARHGLRACWSMPILLDEDKVLGSFAMYYREPRSPGAEELRLIDVATHLAGIAIARTRHEDELIRHRAHLEELVAARTAELRHAKEQAEMASEELSTALENLSMTQDELVRRDKLAALGALVAGVAHELNTPIGNSLMVASTMAERTRAIKAVMEGGLRRSALESYLRQSAEADDILARNLGRAASLVQSFKSIAVDTDQAQRRRFALGNFISELVLPLHAAVKHLPVEVALDIPEALEMDSYPAPLGRVIHALFENSLVHGFEGRAGGRIAIRARATDKDEIALSYTDDGAGIPAEHLGRIYDPFFTTKLGAGGSGLGLHVAHNIVLGVLGGRIGVESVPGKGVAFTMLLPAVAPL</sequence>
<dbReference type="GO" id="GO:0000155">
    <property type="term" value="F:phosphorelay sensor kinase activity"/>
    <property type="evidence" value="ECO:0007669"/>
    <property type="project" value="InterPro"/>
</dbReference>
<dbReference type="Pfam" id="PF13185">
    <property type="entry name" value="GAF_2"/>
    <property type="match status" value="1"/>
</dbReference>
<dbReference type="InterPro" id="IPR029016">
    <property type="entry name" value="GAF-like_dom_sf"/>
</dbReference>
<dbReference type="SMART" id="SM00065">
    <property type="entry name" value="GAF"/>
    <property type="match status" value="1"/>
</dbReference>
<dbReference type="EMBL" id="FPBO01000015">
    <property type="protein sequence ID" value="SFU93693.1"/>
    <property type="molecule type" value="Genomic_DNA"/>
</dbReference>
<comment type="catalytic activity">
    <reaction evidence="1">
        <text>ATP + protein L-histidine = ADP + protein N-phospho-L-histidine.</text>
        <dbReference type="EC" id="2.7.13.3"/>
    </reaction>
</comment>
<dbReference type="SUPFAM" id="SSF55785">
    <property type="entry name" value="PYP-like sensor domain (PAS domain)"/>
    <property type="match status" value="1"/>
</dbReference>
<dbReference type="Gene3D" id="3.40.50.2300">
    <property type="match status" value="1"/>
</dbReference>
<dbReference type="OrthoDB" id="2521613at2"/>
<dbReference type="Gene3D" id="3.30.450.40">
    <property type="match status" value="1"/>
</dbReference>